<name>A0ABS0SY24_9CAUL</name>
<keyword evidence="2" id="KW-1185">Reference proteome</keyword>
<comment type="caution">
    <text evidence="1">The sequence shown here is derived from an EMBL/GenBank/DDBJ whole genome shotgun (WGS) entry which is preliminary data.</text>
</comment>
<reference evidence="1 2" key="1">
    <citation type="submission" date="2020-11" db="EMBL/GenBank/DDBJ databases">
        <title>genome sequence of strain KACC 18849.</title>
        <authorList>
            <person name="Gao J."/>
            <person name="Zhang X."/>
        </authorList>
    </citation>
    <scope>NUCLEOTIDE SEQUENCE [LARGE SCALE GENOMIC DNA]</scope>
    <source>
        <strain evidence="1 2">KACC 18849</strain>
    </source>
</reference>
<evidence type="ECO:0000313" key="2">
    <source>
        <dbReference type="Proteomes" id="UP000639859"/>
    </source>
</evidence>
<gene>
    <name evidence="1" type="ORF">I4Q42_10690</name>
</gene>
<evidence type="ECO:0000313" key="1">
    <source>
        <dbReference type="EMBL" id="MBI1684136.1"/>
    </source>
</evidence>
<dbReference type="RefSeq" id="WP_198576061.1">
    <property type="nucleotide sequence ID" value="NZ_JADWOX010000006.1"/>
</dbReference>
<protein>
    <recommendedName>
        <fullName evidence="3">DUF2188 domain-containing protein</fullName>
    </recommendedName>
</protein>
<evidence type="ECO:0008006" key="3">
    <source>
        <dbReference type="Google" id="ProtNLM"/>
    </source>
</evidence>
<dbReference type="EMBL" id="JADWOX010000006">
    <property type="protein sequence ID" value="MBI1684136.1"/>
    <property type="molecule type" value="Genomic_DNA"/>
</dbReference>
<dbReference type="Proteomes" id="UP000639859">
    <property type="component" value="Unassembled WGS sequence"/>
</dbReference>
<sequence length="88" mass="9462">MTRIIKVEPCGRDWRVHNETLGEDMVFQSGAAAEAAARVLADVSARRGQSAEVRICLRDGWMCSARYPAATTGFRSAGRAATAALLHA</sequence>
<accession>A0ABS0SY24</accession>
<proteinExistence type="predicted"/>
<organism evidence="1 2">
    <name type="scientific">Caulobacter hibisci</name>
    <dbReference type="NCBI Taxonomy" id="2035993"/>
    <lineage>
        <taxon>Bacteria</taxon>
        <taxon>Pseudomonadati</taxon>
        <taxon>Pseudomonadota</taxon>
        <taxon>Alphaproteobacteria</taxon>
        <taxon>Caulobacterales</taxon>
        <taxon>Caulobacteraceae</taxon>
        <taxon>Caulobacter</taxon>
    </lineage>
</organism>